<dbReference type="AlphaFoldDB" id="A0A1B4ZDE1"/>
<accession>A0A1B4ZDE1</accession>
<reference evidence="1" key="1">
    <citation type="journal article" date="2016" name="Nat. Chem. Biol.">
        <title>Amino-group carrier-protein-mediated secondary metabolite biosynthesis in Streptomyces.</title>
        <authorList>
            <person name="Hasebe F."/>
            <person name="Matsuda K."/>
            <person name="Shiraishi T."/>
            <person name="Futamura Y."/>
            <person name="Nakano T."/>
            <person name="Tomita T."/>
            <person name="Ishigami K."/>
            <person name="Taka H."/>
            <person name="Mineki R."/>
            <person name="Fujimura T."/>
            <person name="Osada H."/>
            <person name="Kuzuyama T."/>
            <person name="Nishiyama M."/>
        </authorList>
    </citation>
    <scope>NUCLEOTIDE SEQUENCE</scope>
    <source>
        <strain evidence="1">SANK 60404</strain>
    </source>
</reference>
<dbReference type="EMBL" id="LC072720">
    <property type="protein sequence ID" value="BAV57458.1"/>
    <property type="molecule type" value="Genomic_DNA"/>
</dbReference>
<organism evidence="1">
    <name type="scientific">Streptomyces sp. SANK 60404</name>
    <dbReference type="NCBI Taxonomy" id="1213862"/>
    <lineage>
        <taxon>Bacteria</taxon>
        <taxon>Bacillati</taxon>
        <taxon>Actinomycetota</taxon>
        <taxon>Actinomycetes</taxon>
        <taxon>Kitasatosporales</taxon>
        <taxon>Streptomycetaceae</taxon>
        <taxon>Streptomyces</taxon>
    </lineage>
</organism>
<dbReference type="InterPro" id="IPR005906">
    <property type="entry name" value="LysW"/>
</dbReference>
<dbReference type="Pfam" id="PF21344">
    <property type="entry name" value="Zn_ribbon_LysW"/>
    <property type="match status" value="1"/>
</dbReference>
<dbReference type="Gene3D" id="2.20.28.160">
    <property type="match status" value="1"/>
</dbReference>
<name>A0A1B4ZDE1_9ACTN</name>
<gene>
    <name evidence="1" type="primary">vzb22</name>
</gene>
<evidence type="ECO:0000313" key="1">
    <source>
        <dbReference type="EMBL" id="BAV57458.1"/>
    </source>
</evidence>
<proteinExistence type="predicted"/>
<protein>
    <submittedName>
        <fullName evidence="1">LysW</fullName>
    </submittedName>
</protein>
<dbReference type="SMR" id="A0A1B4ZDE1"/>
<sequence>MIFMANCPECEGPVALMEKPRVNEIVECGGCSSELELISVDPVQLALAPEIEEDWGE</sequence>